<dbReference type="PIRSF" id="PIRSF006232">
    <property type="entry name" value="Pirin"/>
    <property type="match status" value="1"/>
</dbReference>
<feature type="binding site" evidence="2">
    <location>
        <position position="101"/>
    </location>
    <ligand>
        <name>Fe cation</name>
        <dbReference type="ChEBI" id="CHEBI:24875"/>
    </ligand>
</feature>
<dbReference type="STRING" id="1385369.N825_04625"/>
<reference evidence="6 7" key="1">
    <citation type="submission" date="2013-08" db="EMBL/GenBank/DDBJ databases">
        <title>The genome sequence of Skermanella stibiiresistens.</title>
        <authorList>
            <person name="Zhu W."/>
            <person name="Wang G."/>
        </authorList>
    </citation>
    <scope>NUCLEOTIDE SEQUENCE [LARGE SCALE GENOMIC DNA]</scope>
    <source>
        <strain evidence="6 7">SB22</strain>
    </source>
</reference>
<feature type="binding site" evidence="2">
    <location>
        <position position="59"/>
    </location>
    <ligand>
        <name>Fe cation</name>
        <dbReference type="ChEBI" id="CHEBI:24875"/>
    </ligand>
</feature>
<evidence type="ECO:0000256" key="1">
    <source>
        <dbReference type="ARBA" id="ARBA00008416"/>
    </source>
</evidence>
<gene>
    <name evidence="6" type="ORF">N825_04625</name>
</gene>
<dbReference type="EMBL" id="AVFL01000010">
    <property type="protein sequence ID" value="EWY39795.1"/>
    <property type="molecule type" value="Genomic_DNA"/>
</dbReference>
<dbReference type="InterPro" id="IPR003829">
    <property type="entry name" value="Pirin_N_dom"/>
</dbReference>
<dbReference type="InterPro" id="IPR014710">
    <property type="entry name" value="RmlC-like_jellyroll"/>
</dbReference>
<dbReference type="SUPFAM" id="SSF51182">
    <property type="entry name" value="RmlC-like cupins"/>
    <property type="match status" value="1"/>
</dbReference>
<feature type="domain" description="Pirin N-terminal" evidence="4">
    <location>
        <begin position="13"/>
        <end position="118"/>
    </location>
</feature>
<evidence type="ECO:0000313" key="7">
    <source>
        <dbReference type="Proteomes" id="UP000019486"/>
    </source>
</evidence>
<dbReference type="InterPro" id="IPR012093">
    <property type="entry name" value="Pirin"/>
</dbReference>
<proteinExistence type="inferred from homology"/>
<dbReference type="PANTHER" id="PTHR43212:SF3">
    <property type="entry name" value="QUERCETIN 2,3-DIOXYGENASE"/>
    <property type="match status" value="1"/>
</dbReference>
<keyword evidence="2" id="KW-0408">Iron</keyword>
<accession>W9H0U3</accession>
<dbReference type="CDD" id="cd02910">
    <property type="entry name" value="cupin_Yhhw_N"/>
    <property type="match status" value="1"/>
</dbReference>
<dbReference type="Proteomes" id="UP000019486">
    <property type="component" value="Unassembled WGS sequence"/>
</dbReference>
<dbReference type="OrthoDB" id="9780903at2"/>
<keyword evidence="2" id="KW-0479">Metal-binding</keyword>
<evidence type="ECO:0000259" key="4">
    <source>
        <dbReference type="Pfam" id="PF02678"/>
    </source>
</evidence>
<name>W9H0U3_9PROT</name>
<dbReference type="RefSeq" id="WP_037453431.1">
    <property type="nucleotide sequence ID" value="NZ_AVFL01000010.1"/>
</dbReference>
<evidence type="ECO:0000259" key="5">
    <source>
        <dbReference type="Pfam" id="PF17954"/>
    </source>
</evidence>
<protein>
    <submittedName>
        <fullName evidence="6">Pirin</fullName>
    </submittedName>
</protein>
<sequence length="234" mass="25480">MINVIPFDSLGQFQNDWLAARYHFSFANHHHPDRNGFGPLLVWNDDAIQPGTGFPRHGHRDMEIITYVREGAITHEDHLGNQGRTVAGDIQVMSAGKGILHAEFNRESEVTRIFQIWIMPDAAGHSPRWETRAFPKGEAAGRLVTLASGREADKGSGALWINQDAALIGGTLPEGATAAYDIESGRRAYLVVAKGRLRVNGVEVGERDGATIEGVDRIEIVAAADAEVLIADLP</sequence>
<evidence type="ECO:0000313" key="6">
    <source>
        <dbReference type="EMBL" id="EWY39795.1"/>
    </source>
</evidence>
<feature type="domain" description="Quercetin 2,3-dioxygenase C-terminal cupin" evidence="5">
    <location>
        <begin position="153"/>
        <end position="233"/>
    </location>
</feature>
<dbReference type="InterPro" id="IPR011051">
    <property type="entry name" value="RmlC_Cupin_sf"/>
</dbReference>
<feature type="binding site" evidence="2">
    <location>
        <position position="57"/>
    </location>
    <ligand>
        <name>Fe cation</name>
        <dbReference type="ChEBI" id="CHEBI:24875"/>
    </ligand>
</feature>
<dbReference type="PANTHER" id="PTHR43212">
    <property type="entry name" value="QUERCETIN 2,3-DIOXYGENASE"/>
    <property type="match status" value="1"/>
</dbReference>
<keyword evidence="7" id="KW-1185">Reference proteome</keyword>
<comment type="cofactor">
    <cofactor evidence="2">
        <name>Fe cation</name>
        <dbReference type="ChEBI" id="CHEBI:24875"/>
    </cofactor>
    <text evidence="2">Binds 1 Fe cation per subunit.</text>
</comment>
<evidence type="ECO:0000256" key="3">
    <source>
        <dbReference type="RuleBase" id="RU003457"/>
    </source>
</evidence>
<dbReference type="GO" id="GO:0046872">
    <property type="term" value="F:metal ion binding"/>
    <property type="evidence" value="ECO:0007669"/>
    <property type="project" value="UniProtKB-KW"/>
</dbReference>
<comment type="similarity">
    <text evidence="1 3">Belongs to the pirin family.</text>
</comment>
<organism evidence="6 7">
    <name type="scientific">Skermanella stibiiresistens SB22</name>
    <dbReference type="NCBI Taxonomy" id="1385369"/>
    <lineage>
        <taxon>Bacteria</taxon>
        <taxon>Pseudomonadati</taxon>
        <taxon>Pseudomonadota</taxon>
        <taxon>Alphaproteobacteria</taxon>
        <taxon>Rhodospirillales</taxon>
        <taxon>Azospirillaceae</taxon>
        <taxon>Skermanella</taxon>
    </lineage>
</organism>
<dbReference type="AlphaFoldDB" id="W9H0U3"/>
<dbReference type="InterPro" id="IPR041602">
    <property type="entry name" value="Quercetinase_C"/>
</dbReference>
<dbReference type="Pfam" id="PF17954">
    <property type="entry name" value="Pirin_C_2"/>
    <property type="match status" value="1"/>
</dbReference>
<feature type="binding site" evidence="2">
    <location>
        <position position="103"/>
    </location>
    <ligand>
        <name>Fe cation</name>
        <dbReference type="ChEBI" id="CHEBI:24875"/>
    </ligand>
</feature>
<comment type="caution">
    <text evidence="6">The sequence shown here is derived from an EMBL/GenBank/DDBJ whole genome shotgun (WGS) entry which is preliminary data.</text>
</comment>
<dbReference type="Pfam" id="PF02678">
    <property type="entry name" value="Pirin"/>
    <property type="match status" value="1"/>
</dbReference>
<evidence type="ECO:0000256" key="2">
    <source>
        <dbReference type="PIRSR" id="PIRSR006232-1"/>
    </source>
</evidence>
<dbReference type="Gene3D" id="2.60.120.10">
    <property type="entry name" value="Jelly Rolls"/>
    <property type="match status" value="2"/>
</dbReference>